<feature type="coiled-coil region" evidence="1">
    <location>
        <begin position="129"/>
        <end position="156"/>
    </location>
</feature>
<name>A0A2P6V146_9CHLO</name>
<comment type="caution">
    <text evidence="2">The sequence shown here is derived from an EMBL/GenBank/DDBJ whole genome shotgun (WGS) entry which is preliminary data.</text>
</comment>
<gene>
    <name evidence="2" type="ORF">C2E20_8591</name>
</gene>
<evidence type="ECO:0000313" key="2">
    <source>
        <dbReference type="EMBL" id="PSC67764.1"/>
    </source>
</evidence>
<keyword evidence="1" id="KW-0175">Coiled coil</keyword>
<dbReference type="EMBL" id="LHPF02000048">
    <property type="protein sequence ID" value="PSC67764.1"/>
    <property type="molecule type" value="Genomic_DNA"/>
</dbReference>
<sequence length="300" mass="32159">MSAVYELIATGCPLKILQARNVAMAHNIVQESLKRIAARLRSTRKKPSPEESLQLDQLTFTIDVDAILAGSTRGHQEGNLSVQEAHSFLQALVAMAQHCSPGYADFVVVTRHARAAQLEYRQHDPVVAQVAAEQRADDIMQQLEGLRDALRRQEATHAAVLHQLQAQGALQASSGDAPTGTPLRGAAPSMGAPVYASLASAPGPLPASQRGTCCSSRRRSRHCQRAAAARRQAHGHSPACIQSVPAASVGRRGAGGVAVVSPADISMDSSRLEQELHLPLTPFKTALEHIFKAHDHHDHQ</sequence>
<evidence type="ECO:0000256" key="1">
    <source>
        <dbReference type="SAM" id="Coils"/>
    </source>
</evidence>
<protein>
    <submittedName>
        <fullName evidence="2">Methionine adenosyltransferase 2 subunit beta</fullName>
    </submittedName>
</protein>
<reference evidence="2 3" key="1">
    <citation type="journal article" date="2018" name="Plant J.">
        <title>Genome sequences of Chlorella sorokiniana UTEX 1602 and Micractinium conductrix SAG 241.80: implications to maltose excretion by a green alga.</title>
        <authorList>
            <person name="Arriola M.B."/>
            <person name="Velmurugan N."/>
            <person name="Zhang Y."/>
            <person name="Plunkett M.H."/>
            <person name="Hondzo H."/>
            <person name="Barney B.M."/>
        </authorList>
    </citation>
    <scope>NUCLEOTIDE SEQUENCE [LARGE SCALE GENOMIC DNA]</scope>
    <source>
        <strain evidence="2 3">SAG 241.80</strain>
    </source>
</reference>
<dbReference type="AlphaFoldDB" id="A0A2P6V146"/>
<organism evidence="2 3">
    <name type="scientific">Micractinium conductrix</name>
    <dbReference type="NCBI Taxonomy" id="554055"/>
    <lineage>
        <taxon>Eukaryota</taxon>
        <taxon>Viridiplantae</taxon>
        <taxon>Chlorophyta</taxon>
        <taxon>core chlorophytes</taxon>
        <taxon>Trebouxiophyceae</taxon>
        <taxon>Chlorellales</taxon>
        <taxon>Chlorellaceae</taxon>
        <taxon>Chlorella clade</taxon>
        <taxon>Micractinium</taxon>
    </lineage>
</organism>
<keyword evidence="3" id="KW-1185">Reference proteome</keyword>
<dbReference type="GO" id="GO:0016740">
    <property type="term" value="F:transferase activity"/>
    <property type="evidence" value="ECO:0007669"/>
    <property type="project" value="UniProtKB-KW"/>
</dbReference>
<accession>A0A2P6V146</accession>
<proteinExistence type="predicted"/>
<dbReference type="OrthoDB" id="6235964at2759"/>
<dbReference type="Proteomes" id="UP000239649">
    <property type="component" value="Unassembled WGS sequence"/>
</dbReference>
<evidence type="ECO:0000313" key="3">
    <source>
        <dbReference type="Proteomes" id="UP000239649"/>
    </source>
</evidence>